<dbReference type="RefSeq" id="WP_311664234.1">
    <property type="nucleotide sequence ID" value="NZ_JAVREO010000001.1"/>
</dbReference>
<dbReference type="Gene3D" id="3.40.50.1240">
    <property type="entry name" value="Phosphoglycerate mutase-like"/>
    <property type="match status" value="1"/>
</dbReference>
<reference evidence="3" key="1">
    <citation type="submission" date="2023-07" db="EMBL/GenBank/DDBJ databases">
        <title>30 novel species of actinomycetes from the DSMZ collection.</title>
        <authorList>
            <person name="Nouioui I."/>
        </authorList>
    </citation>
    <scope>NUCLEOTIDE SEQUENCE [LARGE SCALE GENOMIC DNA]</scope>
    <source>
        <strain evidence="3">DSM 44915</strain>
    </source>
</reference>
<dbReference type="InterPro" id="IPR029033">
    <property type="entry name" value="His_PPase_superfam"/>
</dbReference>
<gene>
    <name evidence="2" type="ORF">RM844_02775</name>
</gene>
<organism evidence="2 3">
    <name type="scientific">Streptomyces chisholmiae</name>
    <dbReference type="NCBI Taxonomy" id="3075540"/>
    <lineage>
        <taxon>Bacteria</taxon>
        <taxon>Bacillati</taxon>
        <taxon>Actinomycetota</taxon>
        <taxon>Actinomycetes</taxon>
        <taxon>Kitasatosporales</taxon>
        <taxon>Streptomycetaceae</taxon>
        <taxon>Streptomyces</taxon>
    </lineage>
</organism>
<keyword evidence="1" id="KW-0378">Hydrolase</keyword>
<sequence>MSVEVARRIVLLRHAKADWPEVADHERPLTERGRQDAHLAGRWLAGAGVRPELTLCSTAVRARDTWKLCATELPHRPRTSYEERLYESSPGEVIAVLNELDDAVRDVLVVGHNPTLHGLADVLAGTAEGDTRARLHATGFPTAAQAVLSLTGDWKSVEPGVAHLATFWTPHP</sequence>
<name>A0ABU2JKI2_9ACTN</name>
<evidence type="ECO:0000256" key="1">
    <source>
        <dbReference type="ARBA" id="ARBA00022801"/>
    </source>
</evidence>
<dbReference type="PANTHER" id="PTHR20935:SF1">
    <property type="entry name" value="SLL1549 PROTEIN"/>
    <property type="match status" value="1"/>
</dbReference>
<dbReference type="SMART" id="SM00855">
    <property type="entry name" value="PGAM"/>
    <property type="match status" value="1"/>
</dbReference>
<evidence type="ECO:0000313" key="2">
    <source>
        <dbReference type="EMBL" id="MDT0265209.1"/>
    </source>
</evidence>
<dbReference type="InterPro" id="IPR051021">
    <property type="entry name" value="Mito_Ser/Thr_phosphatase"/>
</dbReference>
<dbReference type="Pfam" id="PF00300">
    <property type="entry name" value="His_Phos_1"/>
    <property type="match status" value="1"/>
</dbReference>
<dbReference type="EMBL" id="JAVREO010000001">
    <property type="protein sequence ID" value="MDT0265209.1"/>
    <property type="molecule type" value="Genomic_DNA"/>
</dbReference>
<accession>A0ABU2JKI2</accession>
<dbReference type="Proteomes" id="UP001183410">
    <property type="component" value="Unassembled WGS sequence"/>
</dbReference>
<dbReference type="SUPFAM" id="SSF53254">
    <property type="entry name" value="Phosphoglycerate mutase-like"/>
    <property type="match status" value="1"/>
</dbReference>
<dbReference type="CDD" id="cd07067">
    <property type="entry name" value="HP_PGM_like"/>
    <property type="match status" value="1"/>
</dbReference>
<evidence type="ECO:0000313" key="3">
    <source>
        <dbReference type="Proteomes" id="UP001183410"/>
    </source>
</evidence>
<keyword evidence="3" id="KW-1185">Reference proteome</keyword>
<protein>
    <submittedName>
        <fullName evidence="2">Histidine phosphatase family protein</fullName>
    </submittedName>
</protein>
<dbReference type="PANTHER" id="PTHR20935">
    <property type="entry name" value="PHOSPHOGLYCERATE MUTASE-RELATED"/>
    <property type="match status" value="1"/>
</dbReference>
<comment type="caution">
    <text evidence="2">The sequence shown here is derived from an EMBL/GenBank/DDBJ whole genome shotgun (WGS) entry which is preliminary data.</text>
</comment>
<proteinExistence type="predicted"/>
<dbReference type="InterPro" id="IPR013078">
    <property type="entry name" value="His_Pase_superF_clade-1"/>
</dbReference>